<dbReference type="AlphaFoldDB" id="A0AAW3MZW2"/>
<dbReference type="EMBL" id="LPBJ01000047">
    <property type="protein sequence ID" value="KVP98352.1"/>
    <property type="molecule type" value="Genomic_DNA"/>
</dbReference>
<proteinExistence type="predicted"/>
<keyword evidence="2" id="KW-1185">Reference proteome</keyword>
<gene>
    <name evidence="1" type="ORF">WJ96_07480</name>
</gene>
<dbReference type="Proteomes" id="UP000056453">
    <property type="component" value="Unassembled WGS sequence"/>
</dbReference>
<sequence>MRYVMFGREGSQEQTDVRARLETARVPVVRWNARVGLVEYAGTAEELLELLGGLAGWTVSEQRVYRLC</sequence>
<reference evidence="1 2" key="1">
    <citation type="submission" date="2015-11" db="EMBL/GenBank/DDBJ databases">
        <title>Expanding the genomic diversity of Burkholderia species for the development of highly accurate diagnostics.</title>
        <authorList>
            <person name="Sahl J."/>
            <person name="Keim P."/>
            <person name="Wagner D."/>
        </authorList>
    </citation>
    <scope>NUCLEOTIDE SEQUENCE [LARGE SCALE GENOMIC DNA]</scope>
    <source>
        <strain evidence="1 2">MSMB1808WGS</strain>
    </source>
</reference>
<protein>
    <submittedName>
        <fullName evidence="1">Uncharacterized protein</fullName>
    </submittedName>
</protein>
<dbReference type="RefSeq" id="WP_059925595.1">
    <property type="nucleotide sequence ID" value="NZ_LPBG01000047.1"/>
</dbReference>
<comment type="caution">
    <text evidence="1">The sequence shown here is derived from an EMBL/GenBank/DDBJ whole genome shotgun (WGS) entry which is preliminary data.</text>
</comment>
<organism evidence="1 2">
    <name type="scientific">Burkholderia ubonensis</name>
    <dbReference type="NCBI Taxonomy" id="101571"/>
    <lineage>
        <taxon>Bacteria</taxon>
        <taxon>Pseudomonadati</taxon>
        <taxon>Pseudomonadota</taxon>
        <taxon>Betaproteobacteria</taxon>
        <taxon>Burkholderiales</taxon>
        <taxon>Burkholderiaceae</taxon>
        <taxon>Burkholderia</taxon>
        <taxon>Burkholderia cepacia complex</taxon>
    </lineage>
</organism>
<evidence type="ECO:0000313" key="2">
    <source>
        <dbReference type="Proteomes" id="UP000056453"/>
    </source>
</evidence>
<evidence type="ECO:0000313" key="1">
    <source>
        <dbReference type="EMBL" id="KVP98352.1"/>
    </source>
</evidence>
<accession>A0AAW3MZW2</accession>
<name>A0AAW3MZW2_9BURK</name>